<feature type="domain" description="FAS1" evidence="2">
    <location>
        <begin position="238"/>
        <end position="376"/>
    </location>
</feature>
<feature type="domain" description="FAS1" evidence="2">
    <location>
        <begin position="656"/>
        <end position="792"/>
    </location>
</feature>
<name>A0AAV2BX54_9ARAC</name>
<dbReference type="InterPro" id="IPR000782">
    <property type="entry name" value="FAS1_domain"/>
</dbReference>
<dbReference type="SUPFAM" id="SSF82153">
    <property type="entry name" value="FAS1 domain"/>
    <property type="match status" value="4"/>
</dbReference>
<dbReference type="GO" id="GO:0031012">
    <property type="term" value="C:extracellular matrix"/>
    <property type="evidence" value="ECO:0007669"/>
    <property type="project" value="TreeGrafter"/>
</dbReference>
<proteinExistence type="predicted"/>
<reference evidence="3 4" key="1">
    <citation type="submission" date="2024-04" db="EMBL/GenBank/DDBJ databases">
        <authorList>
            <person name="Rising A."/>
            <person name="Reimegard J."/>
            <person name="Sonavane S."/>
            <person name="Akerstrom W."/>
            <person name="Nylinder S."/>
            <person name="Hedman E."/>
            <person name="Kallberg Y."/>
        </authorList>
    </citation>
    <scope>NUCLEOTIDE SEQUENCE [LARGE SCALE GENOMIC DNA]</scope>
</reference>
<dbReference type="GO" id="GO:0050839">
    <property type="term" value="F:cell adhesion molecule binding"/>
    <property type="evidence" value="ECO:0007669"/>
    <property type="project" value="TreeGrafter"/>
</dbReference>
<dbReference type="InterPro" id="IPR036378">
    <property type="entry name" value="FAS1_dom_sf"/>
</dbReference>
<dbReference type="GO" id="GO:0005615">
    <property type="term" value="C:extracellular space"/>
    <property type="evidence" value="ECO:0007669"/>
    <property type="project" value="TreeGrafter"/>
</dbReference>
<keyword evidence="4" id="KW-1185">Reference proteome</keyword>
<dbReference type="Pfam" id="PF02469">
    <property type="entry name" value="Fasciclin"/>
    <property type="match status" value="4"/>
</dbReference>
<protein>
    <recommendedName>
        <fullName evidence="2">FAS1 domain-containing protein</fullName>
    </recommendedName>
</protein>
<feature type="chain" id="PRO_5044010528" description="FAS1 domain-containing protein" evidence="1">
    <location>
        <begin position="22"/>
        <end position="811"/>
    </location>
</feature>
<comment type="caution">
    <text evidence="3">The sequence shown here is derived from an EMBL/GenBank/DDBJ whole genome shotgun (WGS) entry which is preliminary data.</text>
</comment>
<keyword evidence="1" id="KW-0732">Signal</keyword>
<accession>A0AAV2BX54</accession>
<dbReference type="SMART" id="SM00554">
    <property type="entry name" value="FAS1"/>
    <property type="match status" value="4"/>
</dbReference>
<gene>
    <name evidence="3" type="ORF">LARSCL_LOCUS21948</name>
</gene>
<dbReference type="PANTHER" id="PTHR10900:SF77">
    <property type="entry name" value="FI19380P1"/>
    <property type="match status" value="1"/>
</dbReference>
<feature type="domain" description="FAS1" evidence="2">
    <location>
        <begin position="380"/>
        <end position="512"/>
    </location>
</feature>
<dbReference type="Proteomes" id="UP001497382">
    <property type="component" value="Unassembled WGS sequence"/>
</dbReference>
<dbReference type="GO" id="GO:0007155">
    <property type="term" value="P:cell adhesion"/>
    <property type="evidence" value="ECO:0007669"/>
    <property type="project" value="TreeGrafter"/>
</dbReference>
<dbReference type="PROSITE" id="PS50213">
    <property type="entry name" value="FAS1"/>
    <property type="match status" value="4"/>
</dbReference>
<dbReference type="PANTHER" id="PTHR10900">
    <property type="entry name" value="PERIOSTIN-RELATED"/>
    <property type="match status" value="1"/>
</dbReference>
<dbReference type="GO" id="GO:0030198">
    <property type="term" value="P:extracellular matrix organization"/>
    <property type="evidence" value="ECO:0007669"/>
    <property type="project" value="TreeGrafter"/>
</dbReference>
<feature type="signal peptide" evidence="1">
    <location>
        <begin position="1"/>
        <end position="21"/>
    </location>
</feature>
<evidence type="ECO:0000259" key="2">
    <source>
        <dbReference type="PROSITE" id="PS50213"/>
    </source>
</evidence>
<feature type="domain" description="FAS1" evidence="2">
    <location>
        <begin position="516"/>
        <end position="652"/>
    </location>
</feature>
<dbReference type="EMBL" id="CAXIEN010000555">
    <property type="protein sequence ID" value="CAL1300455.1"/>
    <property type="molecule type" value="Genomic_DNA"/>
</dbReference>
<dbReference type="AlphaFoldDB" id="A0AAV2BX54"/>
<dbReference type="Gene3D" id="2.30.180.10">
    <property type="entry name" value="FAS1 domain"/>
    <property type="match status" value="4"/>
</dbReference>
<evidence type="ECO:0000313" key="3">
    <source>
        <dbReference type="EMBL" id="CAL1300455.1"/>
    </source>
</evidence>
<evidence type="ECO:0000313" key="4">
    <source>
        <dbReference type="Proteomes" id="UP001497382"/>
    </source>
</evidence>
<evidence type="ECO:0000256" key="1">
    <source>
        <dbReference type="SAM" id="SignalP"/>
    </source>
</evidence>
<organism evidence="3 4">
    <name type="scientific">Larinioides sclopetarius</name>
    <dbReference type="NCBI Taxonomy" id="280406"/>
    <lineage>
        <taxon>Eukaryota</taxon>
        <taxon>Metazoa</taxon>
        <taxon>Ecdysozoa</taxon>
        <taxon>Arthropoda</taxon>
        <taxon>Chelicerata</taxon>
        <taxon>Arachnida</taxon>
        <taxon>Araneae</taxon>
        <taxon>Araneomorphae</taxon>
        <taxon>Entelegynae</taxon>
        <taxon>Araneoidea</taxon>
        <taxon>Araneidae</taxon>
        <taxon>Larinioides</taxon>
    </lineage>
</organism>
<dbReference type="InterPro" id="IPR050904">
    <property type="entry name" value="Adhesion/Biosynth-related"/>
</dbReference>
<sequence>MRSYNTVILCVAFILFLTVQSYSQALQRQKRFLRRDFFNPISDGLFGIGEYARDFSDQIAAQTSMAVRNMMPQASRAMSGLTSWGSRVGETVASGAQKRGLIRVPIEREIEGNDEEVEVYDPEETSATKKPAPGGGGGGFNSFVPFSFAFGFLTPWWDGPNICVERNEIEEPEQETSDMPGFSINFETTRCVPTESTYVCTRKIQTNGMRKTVVVRRQCCHGFVRRTDGRPGCSALKMENVVDTIKSLERTKFLQWLDNAGLAGQLKTANYTVFTPANEAIIDFEDETEDNEISAINPAKRLTDTASITRSHIVEGFENIDVLENEQLLKTLDDAAHIRINKYAPSHEVVTANCVPVSGKNNFATNGIVHLTSGVLPQPRKSLAEIIEEDEGFTHFKNLLIENGLMEELKKQDQSWTLFVPTDAAFRSLPRSLKKQIQSGEGCVQSILHEHIVKGTLCTAAVVSQVKVKNVLDNLLQLTKDESEKLRVNGALVDAENILGTNGVVHVIDKVLIPPQARNLLKALEEEDRKDLLELLELSDMISQLEEAQNMTFFVPSKQAFESLSNETREEMLNDRELLKRVLQHHMFPSHMPADTFEDNKRITNLNGHDVHIKLHEAFPGIITAATVQCAYIVGHDNQACGAVIHKINKVLMPPKGNIVEALKNVDDHEIVVKLLQNTDLATKLAENSHFTFLAPTDEAFERMRDVSVEQLLENNTLAEKVLKLHILPEVLCCNSISHSSPFHRQYVRTLDGSVIPTYRGLGERIRFGRAKVTQCDIPATNGLVHSINRVILPERPRTPTLFGMDLFPFF</sequence>
<dbReference type="FunFam" id="2.30.180.10:FF:000032">
    <property type="entry name" value="Fasciclin domain-containing protein, putative"/>
    <property type="match status" value="1"/>
</dbReference>